<name>A0A2P6NNH2_9EUKA</name>
<evidence type="ECO:0008006" key="3">
    <source>
        <dbReference type="Google" id="ProtNLM"/>
    </source>
</evidence>
<dbReference type="EMBL" id="MDYQ01000044">
    <property type="protein sequence ID" value="PRP85505.1"/>
    <property type="molecule type" value="Genomic_DNA"/>
</dbReference>
<dbReference type="Proteomes" id="UP000241769">
    <property type="component" value="Unassembled WGS sequence"/>
</dbReference>
<gene>
    <name evidence="1" type="ORF">PROFUN_06874</name>
</gene>
<organism evidence="1 2">
    <name type="scientific">Planoprotostelium fungivorum</name>
    <dbReference type="NCBI Taxonomy" id="1890364"/>
    <lineage>
        <taxon>Eukaryota</taxon>
        <taxon>Amoebozoa</taxon>
        <taxon>Evosea</taxon>
        <taxon>Variosea</taxon>
        <taxon>Cavosteliida</taxon>
        <taxon>Cavosteliaceae</taxon>
        <taxon>Planoprotostelium</taxon>
    </lineage>
</organism>
<dbReference type="Pfam" id="PF10013">
    <property type="entry name" value="DUF2256"/>
    <property type="match status" value="1"/>
</dbReference>
<feature type="non-terminal residue" evidence="1">
    <location>
        <position position="203"/>
    </location>
</feature>
<evidence type="ECO:0000313" key="1">
    <source>
        <dbReference type="EMBL" id="PRP85505.1"/>
    </source>
</evidence>
<accession>A0A2P6NNH2</accession>
<evidence type="ECO:0000313" key="2">
    <source>
        <dbReference type="Proteomes" id="UP000241769"/>
    </source>
</evidence>
<dbReference type="Gene3D" id="1.10.10.10">
    <property type="entry name" value="Winged helix-like DNA-binding domain superfamily/Winged helix DNA-binding domain"/>
    <property type="match status" value="1"/>
</dbReference>
<keyword evidence="2" id="KW-1185">Reference proteome</keyword>
<dbReference type="AlphaFoldDB" id="A0A2P6NNH2"/>
<sequence length="203" mass="23378">MTSNMIKMCQTCGRQITWRKKWERNWDSIKYCSDTCRTHKPSQVDLKIESNILSMLRQRQQLKSQGRFDELLAMMPPKTKRGEVFITAEDVEEPSDPDHRERARRAARRLANGGKIVIMQDGRPVSDPSFVKGIMQLRSSYSLYCGFCLRITHCHFILRASLDELDDFSSEHSAGFVWATDHFSTDAEMNKLLVLFVLLSVGA</sequence>
<protein>
    <recommendedName>
        <fullName evidence="3">DUF2256 domain-containing protein</fullName>
    </recommendedName>
</protein>
<comment type="caution">
    <text evidence="1">The sequence shown here is derived from an EMBL/GenBank/DDBJ whole genome shotgun (WGS) entry which is preliminary data.</text>
</comment>
<dbReference type="PANTHER" id="PTHR37463">
    <property type="entry name" value="GSL3115 PROTEIN"/>
    <property type="match status" value="1"/>
</dbReference>
<dbReference type="PANTHER" id="PTHR37463:SF1">
    <property type="entry name" value="DUF2256 DOMAIN-CONTAINING PROTEIN"/>
    <property type="match status" value="1"/>
</dbReference>
<dbReference type="InterPro" id="IPR036388">
    <property type="entry name" value="WH-like_DNA-bd_sf"/>
</dbReference>
<dbReference type="InParanoid" id="A0A2P6NNH2"/>
<dbReference type="InterPro" id="IPR021660">
    <property type="entry name" value="DUF3253"/>
</dbReference>
<dbReference type="Pfam" id="PF11625">
    <property type="entry name" value="DUF3253"/>
    <property type="match status" value="1"/>
</dbReference>
<dbReference type="OrthoDB" id="537467at2759"/>
<proteinExistence type="predicted"/>
<reference evidence="1 2" key="1">
    <citation type="journal article" date="2018" name="Genome Biol. Evol.">
        <title>Multiple Roots of Fruiting Body Formation in Amoebozoa.</title>
        <authorList>
            <person name="Hillmann F."/>
            <person name="Forbes G."/>
            <person name="Novohradska S."/>
            <person name="Ferling I."/>
            <person name="Riege K."/>
            <person name="Groth M."/>
            <person name="Westermann M."/>
            <person name="Marz M."/>
            <person name="Spaller T."/>
            <person name="Winckler T."/>
            <person name="Schaap P."/>
            <person name="Glockner G."/>
        </authorList>
    </citation>
    <scope>NUCLEOTIDE SEQUENCE [LARGE SCALE GENOMIC DNA]</scope>
    <source>
        <strain evidence="1 2">Jena</strain>
    </source>
</reference>
<dbReference type="InterPro" id="IPR017136">
    <property type="entry name" value="UCP037205"/>
</dbReference>